<reference evidence="2 3" key="1">
    <citation type="journal article" date="2006" name="Proc. Natl. Acad. Sci. U.S.A.">
        <title>Molecular genetic anatomy of inter- and intraserotype variation in the human bacterial pathogen group A Streptococcus.</title>
        <authorList>
            <person name="Beres S.B."/>
            <person name="Richter E.W."/>
            <person name="Nagiec M.J."/>
            <person name="Sumby P."/>
            <person name="Porcella S.F."/>
            <person name="DeLeo F.R."/>
            <person name="Musser J.M."/>
        </authorList>
    </citation>
    <scope>NUCLEOTIDE SEQUENCE [LARGE SCALE GENOMIC DNA]</scope>
    <source>
        <strain evidence="2 3">MGAS9429</strain>
    </source>
</reference>
<dbReference type="GO" id="GO:0005886">
    <property type="term" value="C:plasma membrane"/>
    <property type="evidence" value="ECO:0007669"/>
    <property type="project" value="TreeGrafter"/>
</dbReference>
<dbReference type="EMBL" id="CP000259">
    <property type="protein sequence ID" value="ABF31698.1"/>
    <property type="molecule type" value="Genomic_DNA"/>
</dbReference>
<evidence type="ECO:0000313" key="3">
    <source>
        <dbReference type="Proteomes" id="UP000002433"/>
    </source>
</evidence>
<feature type="transmembrane region" description="Helical" evidence="1">
    <location>
        <begin position="157"/>
        <end position="179"/>
    </location>
</feature>
<proteinExistence type="predicted"/>
<feature type="transmembrane region" description="Helical" evidence="1">
    <location>
        <begin position="124"/>
        <end position="145"/>
    </location>
</feature>
<dbReference type="Proteomes" id="UP000002433">
    <property type="component" value="Chromosome"/>
</dbReference>
<name>Q1JMQ1_STRPC</name>
<dbReference type="HOGENOM" id="CLU_060742_1_0_9"/>
<feature type="transmembrane region" description="Helical" evidence="1">
    <location>
        <begin position="272"/>
        <end position="291"/>
    </location>
</feature>
<accession>Q1JMQ1</accession>
<feature type="transmembrane region" description="Helical" evidence="1">
    <location>
        <begin position="247"/>
        <end position="265"/>
    </location>
</feature>
<dbReference type="InterPro" id="IPR050303">
    <property type="entry name" value="GatZ_KbaZ_carbometab"/>
</dbReference>
<gene>
    <name evidence="2" type="primary">agaD</name>
    <name evidence="2" type="ordered locus">MGAS9429_Spy0510</name>
</gene>
<dbReference type="GO" id="GO:0009401">
    <property type="term" value="P:phosphoenolpyruvate-dependent sugar phosphotransferase system"/>
    <property type="evidence" value="ECO:0007669"/>
    <property type="project" value="InterPro"/>
</dbReference>
<dbReference type="PROSITE" id="PS51108">
    <property type="entry name" value="PTS_EIID"/>
    <property type="match status" value="1"/>
</dbReference>
<dbReference type="AlphaFoldDB" id="Q1JMQ1"/>
<dbReference type="PANTHER" id="PTHR32502">
    <property type="entry name" value="N-ACETYLGALACTOSAMINE PERMEASE II COMPONENT-RELATED"/>
    <property type="match status" value="1"/>
</dbReference>
<dbReference type="GO" id="GO:0016740">
    <property type="term" value="F:transferase activity"/>
    <property type="evidence" value="ECO:0007669"/>
    <property type="project" value="UniProtKB-KW"/>
</dbReference>
<protein>
    <submittedName>
        <fullName evidence="2">PTS system, N-acetylgalactosamine-specific IID component</fullName>
        <ecNumber evidence="2">2.7.1.69</ecNumber>
    </submittedName>
</protein>
<evidence type="ECO:0000313" key="2">
    <source>
        <dbReference type="EMBL" id="ABF31698.1"/>
    </source>
</evidence>
<keyword evidence="1" id="KW-0812">Transmembrane</keyword>
<keyword evidence="2" id="KW-0808">Transferase</keyword>
<evidence type="ECO:0000256" key="1">
    <source>
        <dbReference type="SAM" id="Phobius"/>
    </source>
</evidence>
<feature type="transmembrane region" description="Helical" evidence="1">
    <location>
        <begin position="200"/>
        <end position="227"/>
    </location>
</feature>
<dbReference type="KEGG" id="spk:MGAS9429_Spy0510"/>
<dbReference type="PANTHER" id="PTHR32502:SF23">
    <property type="entry name" value="TRANSPORT PROTEIN, PTS SYSTEM"/>
    <property type="match status" value="1"/>
</dbReference>
<dbReference type="InterPro" id="IPR004704">
    <property type="entry name" value="PTS_IID_man"/>
</dbReference>
<sequence length="293" mass="32083">MNFTTNLNKSMQQLSKEANKMTGSNKLTKKDYLKTALRAFFLQNGFNYSNYQGIGYANVIYPALKKHFGSDKKGLYQALEDNCEFYNTNPHFLPFITSLHLVMLENDRPEEETRNIKMALMGPLAGIGDSLSQFCLAPLFSTIAASLASDGLVLGPIFFFLAMNIILTAIKIGSGLYGYKVGTSFIDKLSEQMAVVSRMANIVGVTVIAGLAATSVKITVPITFAAGKVDAANTAQKFVTIQGMLDKIAPALLPALFTLLMYYLIKNKKWTTYKLVLLTVLIGIIGSWLGILA</sequence>
<organism evidence="2 3">
    <name type="scientific">Streptococcus pyogenes serotype M12 (strain MGAS9429)</name>
    <dbReference type="NCBI Taxonomy" id="370551"/>
    <lineage>
        <taxon>Bacteria</taxon>
        <taxon>Bacillati</taxon>
        <taxon>Bacillota</taxon>
        <taxon>Bacilli</taxon>
        <taxon>Lactobacillales</taxon>
        <taxon>Streptococcaceae</taxon>
        <taxon>Streptococcus</taxon>
    </lineage>
</organism>
<keyword evidence="1" id="KW-0472">Membrane</keyword>
<dbReference type="EC" id="2.7.1.69" evidence="2"/>
<keyword evidence="1" id="KW-1133">Transmembrane helix</keyword>
<dbReference type="Pfam" id="PF03613">
    <property type="entry name" value="EIID-AGA"/>
    <property type="match status" value="1"/>
</dbReference>